<feature type="compositionally biased region" description="Polar residues" evidence="2">
    <location>
        <begin position="671"/>
        <end position="697"/>
    </location>
</feature>
<dbReference type="Proteomes" id="UP000193560">
    <property type="component" value="Unassembled WGS sequence"/>
</dbReference>
<feature type="domain" description="Vacuolar protein sorting-associated protein 8 central" evidence="3">
    <location>
        <begin position="1155"/>
        <end position="1370"/>
    </location>
</feature>
<dbReference type="Gene3D" id="2.130.10.10">
    <property type="entry name" value="YVTN repeat-like/Quinoprotein amine dehydrogenase"/>
    <property type="match status" value="1"/>
</dbReference>
<feature type="compositionally biased region" description="Low complexity" evidence="2">
    <location>
        <begin position="26"/>
        <end position="57"/>
    </location>
</feature>
<dbReference type="Pfam" id="PF12816">
    <property type="entry name" value="TPR_Vps8"/>
    <property type="match status" value="1"/>
</dbReference>
<dbReference type="InterPro" id="IPR025941">
    <property type="entry name" value="Vps8_central_dom"/>
</dbReference>
<feature type="region of interest" description="Disordered" evidence="2">
    <location>
        <begin position="570"/>
        <end position="601"/>
    </location>
</feature>
<dbReference type="PANTHER" id="PTHR12616">
    <property type="entry name" value="VACUOLAR PROTEIN SORTING VPS41"/>
    <property type="match status" value="1"/>
</dbReference>
<feature type="compositionally biased region" description="Polar residues" evidence="2">
    <location>
        <begin position="58"/>
        <end position="68"/>
    </location>
</feature>
<dbReference type="PANTHER" id="PTHR12616:SF8">
    <property type="entry name" value="VACUOLAR PROTEIN SORTING-ASSOCIATED PROTEIN 8 HOMOLOG"/>
    <property type="match status" value="1"/>
</dbReference>
<feature type="compositionally biased region" description="Acidic residues" evidence="2">
    <location>
        <begin position="331"/>
        <end position="343"/>
    </location>
</feature>
<dbReference type="STRING" id="90262.A0A1X2I794"/>
<dbReference type="SUPFAM" id="SSF50978">
    <property type="entry name" value="WD40 repeat-like"/>
    <property type="match status" value="1"/>
</dbReference>
<proteinExistence type="inferred from homology"/>
<feature type="region of interest" description="Disordered" evidence="2">
    <location>
        <begin position="1440"/>
        <end position="1473"/>
    </location>
</feature>
<protein>
    <submittedName>
        <fullName evidence="6">Uncharacterized protein</fullName>
    </submittedName>
</protein>
<dbReference type="Pfam" id="PF23412">
    <property type="entry name" value="zf_RING_Vps8"/>
    <property type="match status" value="1"/>
</dbReference>
<reference evidence="6 7" key="1">
    <citation type="submission" date="2016-07" db="EMBL/GenBank/DDBJ databases">
        <title>Pervasive Adenine N6-methylation of Active Genes in Fungi.</title>
        <authorList>
            <consortium name="DOE Joint Genome Institute"/>
            <person name="Mondo S.J."/>
            <person name="Dannebaum R.O."/>
            <person name="Kuo R.C."/>
            <person name="Labutti K."/>
            <person name="Haridas S."/>
            <person name="Kuo A."/>
            <person name="Salamov A."/>
            <person name="Ahrendt S.R."/>
            <person name="Lipzen A."/>
            <person name="Sullivan W."/>
            <person name="Andreopoulos W.B."/>
            <person name="Clum A."/>
            <person name="Lindquist E."/>
            <person name="Daum C."/>
            <person name="Ramamoorthy G.K."/>
            <person name="Gryganskyi A."/>
            <person name="Culley D."/>
            <person name="Magnuson J.K."/>
            <person name="James T.Y."/>
            <person name="O'Malley M.A."/>
            <person name="Stajich J.E."/>
            <person name="Spatafora J.W."/>
            <person name="Visel A."/>
            <person name="Grigoriev I.V."/>
        </authorList>
    </citation>
    <scope>NUCLEOTIDE SEQUENCE [LARGE SCALE GENOMIC DNA]</scope>
    <source>
        <strain evidence="6 7">NRRL 1336</strain>
    </source>
</reference>
<feature type="compositionally biased region" description="Polar residues" evidence="2">
    <location>
        <begin position="1454"/>
        <end position="1464"/>
    </location>
</feature>
<dbReference type="InterPro" id="IPR059070">
    <property type="entry name" value="TPR_VPS8_2"/>
</dbReference>
<dbReference type="OrthoDB" id="289913at2759"/>
<dbReference type="GO" id="GO:0005770">
    <property type="term" value="C:late endosome"/>
    <property type="evidence" value="ECO:0007669"/>
    <property type="project" value="TreeGrafter"/>
</dbReference>
<evidence type="ECO:0000259" key="3">
    <source>
        <dbReference type="Pfam" id="PF12816"/>
    </source>
</evidence>
<dbReference type="Pfam" id="PF25066">
    <property type="entry name" value="TPR_VPS8_2"/>
    <property type="match status" value="1"/>
</dbReference>
<evidence type="ECO:0000256" key="1">
    <source>
        <dbReference type="ARBA" id="ARBA00009422"/>
    </source>
</evidence>
<dbReference type="InterPro" id="IPR036322">
    <property type="entry name" value="WD40_repeat_dom_sf"/>
</dbReference>
<feature type="region of interest" description="Disordered" evidence="2">
    <location>
        <begin position="2227"/>
        <end position="2248"/>
    </location>
</feature>
<evidence type="ECO:0000259" key="4">
    <source>
        <dbReference type="Pfam" id="PF23412"/>
    </source>
</evidence>
<evidence type="ECO:0000313" key="7">
    <source>
        <dbReference type="Proteomes" id="UP000193560"/>
    </source>
</evidence>
<dbReference type="GO" id="GO:0030897">
    <property type="term" value="C:HOPS complex"/>
    <property type="evidence" value="ECO:0007669"/>
    <property type="project" value="TreeGrafter"/>
</dbReference>
<feature type="region of interest" description="Disordered" evidence="2">
    <location>
        <begin position="331"/>
        <end position="419"/>
    </location>
</feature>
<dbReference type="InterPro" id="IPR015943">
    <property type="entry name" value="WD40/YVTN_repeat-like_dom_sf"/>
</dbReference>
<keyword evidence="7" id="KW-1185">Reference proteome</keyword>
<sequence length="2248" mass="250051">MSQGSPHSLTDEASASPSLTENDLAISSSTSTSTSTPTRITIPKQLQQQSQPLQQPSNLTLKPSESTNTQLFRTNYDALLREVLEDDDSNNDITNSNNDHSMTANSNIYDNLEQLHQIQQLDSIDIDMDAATADLPDELRAALEDRSLADKYLANLKTFMSHQRSHSMSSITSGKGDYSSPATPLQPTFTIQSPSSTHHHSSPYYRMQQDPLYKVLDAVPYQTRLINGVQSLWELQKKLVALKIPELDLPSVSDTVIKARLNDLYKVQDDLFIHLHGGPLVRNTHRLPIGDKKKREIDRLLDQVAKEIGLYEEFVKRDDYLSLESILNESDSSDEYEDSEVYEAESSASQYDTPSVSLAKAAPVSSTSTYDRSLESPSSRKKFSALRRVTSQPTITSTIPSSLSPLNANSSHSMRRFDSSSVAGSTQSYDAASDPSLSQLLANDDDQDEKLGDISSESFKWTPLVKISDHLYSKDVRQTSGLVSVMAVSGVIAVGTTRSLVYVYDYSQNLKCILGDTIRAVEVGAVTSLAISADHTTIVCGHSQGHLVVWDIRKPQQPIRSIEPILPSQTISNGATNITSSSPNPTTSSSTTTQAGSRKEGHVKGAAILHVGFIGIKKTEIVSGDDQGMAFYHVLYKVVMVNAVDTTRILGRYQNLSLPSLPSSPSSSSSTIATPTSTRMGSSASLIDPITPSTLASPKSRRPSTVFAMQALPLGQLAHPAENYGLVALLTPYKMIIVGLKPSCQTKFKILKPKLSQGQLMDGVSSVPGPNIDQQQGGKYQHSETYQENLSGCLAWLPVTKATGSFTTPKDVTGKDKRLPKEPFPFEDPMLAYSWGNHLFILRVGVSMVEPQQSPGRFRTPMNVGGKNKRGTKLHFPKPAECQLDDIIIGLQWINRQILVIFTPNEEMLLFDPKKMMVTERATIRNKQLVYHDWFNGPLRDLTTTTTTTLGALPGSNELDMTSATNATMTTTKTVEMAYYHSLKGYKGKLFLLGLDQIYVGTLLSWADRILSLVRAGDFLDAIQLSTAFYNGKWTQTVIGLPADEQQRKQLVGEKLMELLVASLNYAFSSTRQSILMEEQQVPQHNKATTTTATANSGVDVIRDLMPDITDTVDNSVLYQGLAKCCVDACLSINDQIFLFETAYEQFAEHGVHGLFLQVLEKYIVSDQLSDIPPAIMKDLVTHYSTHGRLAALERIIWHVNPHCLDIDQVVGVCQREGLYEAMMYVWNRSMDDFVSPLVEMLKVIRQSLKSSDEAISSKTHWDNNLSASITQQQQQRIQAEKVFEYLKMVLQGRTFPEGALMPNSRGNEARSAVYSFVFSGRCVIWPRLGGKLILTVDESETMAEPTYPYLRLLLRFNTKKFLEALEVAFEDPWLNGGDDMLTSTFEEDVLQGKVISRQIIVNTLLDVMGGGGISMTTTNNSNSNSHLLSTPRLHPSFSASTVHSGVGSGTNKGSGASSDTASSYYDGDSNRENPQNDHLLQLYIFIASNLHKYTTFILLPLTTKQKILLRLTVNDMTGYQSHHHHHHRYEDDETKEERQRAVQQLLTVYTPNNEEAMTSLYEEARFWNVLEDVYHRDKKYGKLVETYLKDTTPPVPASHGRFASDQDNNGADEEQGEERATSTRQLRVFHCVDWLLDNTSPLTEHQRQDVKRVVQIRISQFVDMDGQRTADLIQKYFDADHHDILRRLDEDEEFEDDEDEENEENDRGSNDGQGNANDPSSLLSSRFPVTFARVADKRIFSYLRGLLEPQVVATSGPTGLETGHSNSNDQQGVAMMDEDGYIILDEYGGVLEDDKNTSAAITTATIPRRTNIDISLQERYIDLMCRFDPSGVYDYLNTKLYDYDHDYHNMNITRAATATTATTTTAAAATEPGPGPVTHTNGHDMDDDDHDDNDGFQHVNFDTLLKSCEKYGVMDAAVWIMEKIGNIKGALEKMLEVGKEKVQMILFIIKQQQQQQSWMFEDQSKISNGLIGLSGVLRVGTRLCENSSSNPNADSTSDGDDEIESLWFRLLDLYVEASMEIHSALDTKKNPNLVLPLGVQQHVIYTFKSFVQSILTSLLLSTSPQVSLPRLLLRLIDSQTKGETTFADFRDIFLSMLDTYKYEGQLLALTNRLFDRDLFLGVQDMVRQRGKGWRPQAMICAICSVGVLDMSLMQPKLWNETTLENGIETQTNHDVDENFGKVMVFHCGHVYHRQCLDSQHQDGTGGTQDRNQCTLCLPFPPPTASLSASTAASALDKGKSRAGTISS</sequence>
<comment type="similarity">
    <text evidence="1">Belongs to the VPS8 family.</text>
</comment>
<feature type="region of interest" description="Disordered" evidence="2">
    <location>
        <begin position="1692"/>
        <end position="1723"/>
    </location>
</feature>
<feature type="compositionally biased region" description="Low complexity" evidence="2">
    <location>
        <begin position="390"/>
        <end position="412"/>
    </location>
</feature>
<feature type="domain" description="VPS8-like TPR-like repeats" evidence="5">
    <location>
        <begin position="1964"/>
        <end position="2130"/>
    </location>
</feature>
<dbReference type="Pfam" id="PF23410">
    <property type="entry name" value="Beta-prop_VPS8"/>
    <property type="match status" value="2"/>
</dbReference>
<dbReference type="EMBL" id="MCGE01000023">
    <property type="protein sequence ID" value="ORZ10806.1"/>
    <property type="molecule type" value="Genomic_DNA"/>
</dbReference>
<dbReference type="InterPro" id="IPR056939">
    <property type="entry name" value="Znf_RING_Vps8"/>
</dbReference>
<evidence type="ECO:0000313" key="6">
    <source>
        <dbReference type="EMBL" id="ORZ10806.1"/>
    </source>
</evidence>
<evidence type="ECO:0000259" key="5">
    <source>
        <dbReference type="Pfam" id="PF25066"/>
    </source>
</evidence>
<name>A0A1X2I794_9FUNG</name>
<feature type="region of interest" description="Disordered" evidence="2">
    <location>
        <begin position="659"/>
        <end position="701"/>
    </location>
</feature>
<dbReference type="InterPro" id="IPR045111">
    <property type="entry name" value="Vps41/Vps8"/>
</dbReference>
<comment type="caution">
    <text evidence="6">The sequence shown here is derived from an EMBL/GenBank/DDBJ whole genome shotgun (WGS) entry which is preliminary data.</text>
</comment>
<feature type="region of interest" description="Disordered" evidence="2">
    <location>
        <begin position="1592"/>
        <end position="1623"/>
    </location>
</feature>
<feature type="compositionally biased region" description="Polar residues" evidence="2">
    <location>
        <begin position="1"/>
        <end position="21"/>
    </location>
</feature>
<dbReference type="GO" id="GO:0006623">
    <property type="term" value="P:protein targeting to vacuole"/>
    <property type="evidence" value="ECO:0007669"/>
    <property type="project" value="InterPro"/>
</dbReference>
<feature type="compositionally biased region" description="Acidic residues" evidence="2">
    <location>
        <begin position="1692"/>
        <end position="1705"/>
    </location>
</feature>
<feature type="domain" description="Vps8 RING finger" evidence="4">
    <location>
        <begin position="2179"/>
        <end position="2217"/>
    </location>
</feature>
<feature type="compositionally biased region" description="Low complexity" evidence="2">
    <location>
        <begin position="659"/>
        <end position="670"/>
    </location>
</feature>
<feature type="region of interest" description="Disordered" evidence="2">
    <location>
        <begin position="853"/>
        <end position="875"/>
    </location>
</feature>
<dbReference type="GO" id="GO:0034058">
    <property type="term" value="P:endosomal vesicle fusion"/>
    <property type="evidence" value="ECO:0007669"/>
    <property type="project" value="TreeGrafter"/>
</dbReference>
<accession>A0A1X2I794</accession>
<gene>
    <name evidence="6" type="ORF">BCR42DRAFT_422061</name>
</gene>
<feature type="compositionally biased region" description="Polar residues" evidence="2">
    <location>
        <begin position="364"/>
        <end position="377"/>
    </location>
</feature>
<feature type="compositionally biased region" description="Low complexity" evidence="2">
    <location>
        <begin position="576"/>
        <end position="593"/>
    </location>
</feature>
<feature type="compositionally biased region" description="Polar residues" evidence="2">
    <location>
        <begin position="1711"/>
        <end position="1723"/>
    </location>
</feature>
<feature type="compositionally biased region" description="Low complexity" evidence="2">
    <location>
        <begin position="2227"/>
        <end position="2236"/>
    </location>
</feature>
<feature type="region of interest" description="Disordered" evidence="2">
    <location>
        <begin position="1864"/>
        <end position="1894"/>
    </location>
</feature>
<evidence type="ECO:0000256" key="2">
    <source>
        <dbReference type="SAM" id="MobiDB-lite"/>
    </source>
</evidence>
<feature type="region of interest" description="Disordered" evidence="2">
    <location>
        <begin position="1"/>
        <end position="68"/>
    </location>
</feature>
<organism evidence="6 7">
    <name type="scientific">Absidia repens</name>
    <dbReference type="NCBI Taxonomy" id="90262"/>
    <lineage>
        <taxon>Eukaryota</taxon>
        <taxon>Fungi</taxon>
        <taxon>Fungi incertae sedis</taxon>
        <taxon>Mucoromycota</taxon>
        <taxon>Mucoromycotina</taxon>
        <taxon>Mucoromycetes</taxon>
        <taxon>Mucorales</taxon>
        <taxon>Cunninghamellaceae</taxon>
        <taxon>Absidia</taxon>
    </lineage>
</organism>